<feature type="domain" description="Glucose-methanol-choline oxidoreductase N-terminal" evidence="5">
    <location>
        <begin position="83"/>
        <end position="97"/>
    </location>
</feature>
<evidence type="ECO:0000256" key="1">
    <source>
        <dbReference type="ARBA" id="ARBA00001974"/>
    </source>
</evidence>
<dbReference type="Gene3D" id="3.30.560.10">
    <property type="entry name" value="Glucose Oxidase, domain 3"/>
    <property type="match status" value="1"/>
</dbReference>
<evidence type="ECO:0000256" key="3">
    <source>
        <dbReference type="ARBA" id="ARBA00022630"/>
    </source>
</evidence>
<evidence type="ECO:0000259" key="5">
    <source>
        <dbReference type="PROSITE" id="PS00624"/>
    </source>
</evidence>
<dbReference type="EMBL" id="JARBDR010000141">
    <property type="protein sequence ID" value="KAJ8320943.1"/>
    <property type="molecule type" value="Genomic_DNA"/>
</dbReference>
<organism evidence="6 7">
    <name type="scientific">Tegillarca granosa</name>
    <name type="common">Malaysian cockle</name>
    <name type="synonym">Anadara granosa</name>
    <dbReference type="NCBI Taxonomy" id="220873"/>
    <lineage>
        <taxon>Eukaryota</taxon>
        <taxon>Metazoa</taxon>
        <taxon>Spiralia</taxon>
        <taxon>Lophotrochozoa</taxon>
        <taxon>Mollusca</taxon>
        <taxon>Bivalvia</taxon>
        <taxon>Autobranchia</taxon>
        <taxon>Pteriomorphia</taxon>
        <taxon>Arcoida</taxon>
        <taxon>Arcoidea</taxon>
        <taxon>Arcidae</taxon>
        <taxon>Tegillarca</taxon>
    </lineage>
</organism>
<comment type="cofactor">
    <cofactor evidence="1">
        <name>FAD</name>
        <dbReference type="ChEBI" id="CHEBI:57692"/>
    </cofactor>
</comment>
<comment type="similarity">
    <text evidence="2">Belongs to the GMC oxidoreductase family.</text>
</comment>
<dbReference type="InterPro" id="IPR000172">
    <property type="entry name" value="GMC_OxRdtase_N"/>
</dbReference>
<keyword evidence="3" id="KW-0285">Flavoprotein</keyword>
<dbReference type="InterPro" id="IPR012132">
    <property type="entry name" value="GMC_OxRdtase"/>
</dbReference>
<evidence type="ECO:0000256" key="2">
    <source>
        <dbReference type="ARBA" id="ARBA00010790"/>
    </source>
</evidence>
<reference evidence="6 7" key="1">
    <citation type="submission" date="2022-12" db="EMBL/GenBank/DDBJ databases">
        <title>Chromosome-level genome of Tegillarca granosa.</title>
        <authorList>
            <person name="Kim J."/>
        </authorList>
    </citation>
    <scope>NUCLEOTIDE SEQUENCE [LARGE SCALE GENOMIC DNA]</scope>
    <source>
        <strain evidence="6">Teg-2019</strain>
        <tissue evidence="6">Adductor muscle</tissue>
    </source>
</reference>
<evidence type="ECO:0000313" key="7">
    <source>
        <dbReference type="Proteomes" id="UP001217089"/>
    </source>
</evidence>
<comment type="caution">
    <text evidence="6">The sequence shown here is derived from an EMBL/GenBank/DDBJ whole genome shotgun (WGS) entry which is preliminary data.</text>
</comment>
<dbReference type="Pfam" id="PF00732">
    <property type="entry name" value="GMC_oxred_N"/>
    <property type="match status" value="1"/>
</dbReference>
<dbReference type="Gene3D" id="3.50.50.60">
    <property type="entry name" value="FAD/NAD(P)-binding domain"/>
    <property type="match status" value="1"/>
</dbReference>
<dbReference type="PANTHER" id="PTHR11552">
    <property type="entry name" value="GLUCOSE-METHANOL-CHOLINE GMC OXIDOREDUCTASE"/>
    <property type="match status" value="1"/>
</dbReference>
<name>A0ABQ9FUK0_TEGGR</name>
<sequence length="151" mass="17169">MISSFHNIQTMYHFLGNCVTPVNIESGKRETSSRAFLRPAMGRSNLNVFTYALVEKVALVIKVRLNGKSRYIRARQEVIVSAGTVHSPQILMLSGIGPQRHLRDMKIKPIIDSPVGETYFDHVAMRLEVQLNISTRHQRDVFESRNCCTII</sequence>
<proteinExistence type="inferred from homology"/>
<dbReference type="Proteomes" id="UP001217089">
    <property type="component" value="Unassembled WGS sequence"/>
</dbReference>
<accession>A0ABQ9FUK0</accession>
<keyword evidence="4" id="KW-0274">FAD</keyword>
<keyword evidence="7" id="KW-1185">Reference proteome</keyword>
<dbReference type="PROSITE" id="PS00624">
    <property type="entry name" value="GMC_OXRED_2"/>
    <property type="match status" value="1"/>
</dbReference>
<gene>
    <name evidence="6" type="ORF">KUTeg_002530</name>
</gene>
<evidence type="ECO:0000256" key="4">
    <source>
        <dbReference type="ARBA" id="ARBA00022827"/>
    </source>
</evidence>
<dbReference type="InterPro" id="IPR036188">
    <property type="entry name" value="FAD/NAD-bd_sf"/>
</dbReference>
<dbReference type="PANTHER" id="PTHR11552:SF147">
    <property type="entry name" value="CHOLINE DEHYDROGENASE, MITOCHONDRIAL"/>
    <property type="match status" value="1"/>
</dbReference>
<evidence type="ECO:0000313" key="6">
    <source>
        <dbReference type="EMBL" id="KAJ8320943.1"/>
    </source>
</evidence>
<protein>
    <recommendedName>
        <fullName evidence="5">Glucose-methanol-choline oxidoreductase N-terminal domain-containing protein</fullName>
    </recommendedName>
</protein>
<dbReference type="SUPFAM" id="SSF51905">
    <property type="entry name" value="FAD/NAD(P)-binding domain"/>
    <property type="match status" value="1"/>
</dbReference>